<evidence type="ECO:0000313" key="2">
    <source>
        <dbReference type="EMBL" id="EMT49968.1"/>
    </source>
</evidence>
<dbReference type="STRING" id="1300222.I532_24864"/>
<keyword evidence="1" id="KW-0812">Transmembrane</keyword>
<keyword evidence="1" id="KW-0472">Membrane</keyword>
<feature type="transmembrane region" description="Helical" evidence="1">
    <location>
        <begin position="77"/>
        <end position="99"/>
    </location>
</feature>
<protein>
    <submittedName>
        <fullName evidence="2">Uncharacterized protein</fullName>
    </submittedName>
</protein>
<keyword evidence="1" id="KW-1133">Transmembrane helix</keyword>
<dbReference type="AlphaFoldDB" id="M8D9D2"/>
<name>M8D9D2_9BACL</name>
<gene>
    <name evidence="2" type="ORF">I532_24864</name>
</gene>
<dbReference type="EMBL" id="APBN01000025">
    <property type="protein sequence ID" value="EMT49968.1"/>
    <property type="molecule type" value="Genomic_DNA"/>
</dbReference>
<accession>M8D9D2</accession>
<keyword evidence="3" id="KW-1185">Reference proteome</keyword>
<dbReference type="RefSeq" id="WP_003393150.1">
    <property type="nucleotide sequence ID" value="NZ_APBN01000025.1"/>
</dbReference>
<feature type="transmembrane region" description="Helical" evidence="1">
    <location>
        <begin position="44"/>
        <end position="65"/>
    </location>
</feature>
<sequence length="145" mass="16196">MKAAKAMFAVCFYLLLLPCVLILVTMPLFSILDMIEVAKYEAPRLGYPLIVLGVIGGLLFASVRVGALRTLYRKYPVLLPFLHIAYFMAIGTSAGLEVMNQWADSLLFPKWLAIGGAVVIVLVTRVFLSYWYCKYPISLTVRKQG</sequence>
<dbReference type="Proteomes" id="UP000012081">
    <property type="component" value="Unassembled WGS sequence"/>
</dbReference>
<dbReference type="OrthoDB" id="2609546at2"/>
<organism evidence="2 3">
    <name type="scientific">Brevibacillus borstelensis AK1</name>
    <dbReference type="NCBI Taxonomy" id="1300222"/>
    <lineage>
        <taxon>Bacteria</taxon>
        <taxon>Bacillati</taxon>
        <taxon>Bacillota</taxon>
        <taxon>Bacilli</taxon>
        <taxon>Bacillales</taxon>
        <taxon>Paenibacillaceae</taxon>
        <taxon>Brevibacillus</taxon>
    </lineage>
</organism>
<feature type="transmembrane region" description="Helical" evidence="1">
    <location>
        <begin position="7"/>
        <end position="32"/>
    </location>
</feature>
<evidence type="ECO:0000313" key="3">
    <source>
        <dbReference type="Proteomes" id="UP000012081"/>
    </source>
</evidence>
<dbReference type="GeneID" id="89502111"/>
<feature type="transmembrane region" description="Helical" evidence="1">
    <location>
        <begin position="111"/>
        <end position="133"/>
    </location>
</feature>
<proteinExistence type="predicted"/>
<evidence type="ECO:0000256" key="1">
    <source>
        <dbReference type="SAM" id="Phobius"/>
    </source>
</evidence>
<comment type="caution">
    <text evidence="2">The sequence shown here is derived from an EMBL/GenBank/DDBJ whole genome shotgun (WGS) entry which is preliminary data.</text>
</comment>
<dbReference type="PATRIC" id="fig|1300222.3.peg.5214"/>
<reference evidence="2 3" key="1">
    <citation type="submission" date="2013-03" db="EMBL/GenBank/DDBJ databases">
        <title>Assembly of a new bacterial strain Brevibacillus borstelensis AK1.</title>
        <authorList>
            <person name="Rajan I."/>
            <person name="PoliReddy D."/>
            <person name="Sugumar T."/>
            <person name="Rathinam K."/>
            <person name="Alqarawi S."/>
            <person name="Khalil A.B."/>
            <person name="Sivakumar N."/>
        </authorList>
    </citation>
    <scope>NUCLEOTIDE SEQUENCE [LARGE SCALE GENOMIC DNA]</scope>
    <source>
        <strain evidence="2 3">AK1</strain>
    </source>
</reference>